<dbReference type="Gene3D" id="1.10.238.10">
    <property type="entry name" value="EF-hand"/>
    <property type="match status" value="3"/>
</dbReference>
<name>A0A8C0PY77_CANLF</name>
<dbReference type="Pfam" id="PF00036">
    <property type="entry name" value="EF-hand_1"/>
    <property type="match status" value="1"/>
</dbReference>
<protein>
    <submittedName>
        <fullName evidence="7">S100 calcium binding protein A8</fullName>
    </submittedName>
</protein>
<dbReference type="Ensembl" id="ENSCAFT00040006691.1">
    <property type="protein sequence ID" value="ENSCAFP00040005794.1"/>
    <property type="gene ID" value="ENSCAFG00040003523.1"/>
</dbReference>
<dbReference type="InterPro" id="IPR013787">
    <property type="entry name" value="S100_Ca-bd_sub"/>
</dbReference>
<dbReference type="InterPro" id="IPR002048">
    <property type="entry name" value="EF_hand_dom"/>
</dbReference>
<keyword evidence="2" id="KW-0479">Metal-binding</keyword>
<dbReference type="InterPro" id="IPR034325">
    <property type="entry name" value="S-100_dom"/>
</dbReference>
<sequence length="270" mass="31140">MCDPELDQEITDFGAPGSGQGLAAMTHKPMEESLFQIVHCYHQYAAREGDVETLSLEELKALLMDNVPCFMESLGRKEPYYISELFRAADKNKDNQICFDEFLFILGRLLKDYHLLYHRQLWGRSLGTMLTELESAINSLIEVYHKYSLVKGNYHALYRDDLKKLLETECPQYMKGEKMTKLEDHLEGIVDVFHRYSARVGHPDTLSKGEMKQLIIRELPNTLKNTKDQATVDKLFQDLDADKDGQVNFNEFISLVSVVLDTSHKNTHKE</sequence>
<accession>A0A8C0PY77</accession>
<dbReference type="Pfam" id="PF01023">
    <property type="entry name" value="S_100"/>
    <property type="match status" value="3"/>
</dbReference>
<dbReference type="CDD" id="cd00213">
    <property type="entry name" value="S-100"/>
    <property type="match status" value="1"/>
</dbReference>
<dbReference type="SMART" id="SM00054">
    <property type="entry name" value="EFh"/>
    <property type="match status" value="2"/>
</dbReference>
<dbReference type="PANTHER" id="PTHR11639:SF77">
    <property type="entry name" value="PROTEIN S100-A12"/>
    <property type="match status" value="1"/>
</dbReference>
<dbReference type="Proteomes" id="UP000694542">
    <property type="component" value="Chromosome 7"/>
</dbReference>
<evidence type="ECO:0000256" key="2">
    <source>
        <dbReference type="ARBA" id="ARBA00022723"/>
    </source>
</evidence>
<gene>
    <name evidence="7" type="primary">S100A12</name>
</gene>
<evidence type="ECO:0000259" key="5">
    <source>
        <dbReference type="PROSITE" id="PS50222"/>
    </source>
</evidence>
<reference evidence="7" key="1">
    <citation type="submission" date="2018-10" db="EMBL/GenBank/DDBJ databases">
        <title>De novo assembly of a Great Dane genome.</title>
        <authorList>
            <person name="Kidd J.M."/>
            <person name="Pendleton A.L."/>
            <person name="Shen F."/>
            <person name="Emery S."/>
        </authorList>
    </citation>
    <scope>NUCLEOTIDE SEQUENCE [LARGE SCALE GENOMIC DNA]</scope>
    <source>
        <strain evidence="7">Great Dane</strain>
    </source>
</reference>
<evidence type="ECO:0000256" key="3">
    <source>
        <dbReference type="ARBA" id="ARBA00022737"/>
    </source>
</evidence>
<dbReference type="InterPro" id="IPR001751">
    <property type="entry name" value="S100/CaBP7/8-like_CS"/>
</dbReference>
<feature type="domain" description="EF-hand" evidence="5">
    <location>
        <begin position="84"/>
        <end position="112"/>
    </location>
</feature>
<dbReference type="PROSITE" id="PS00018">
    <property type="entry name" value="EF_HAND_1"/>
    <property type="match status" value="2"/>
</dbReference>
<dbReference type="GO" id="GO:0005509">
    <property type="term" value="F:calcium ion binding"/>
    <property type="evidence" value="ECO:0007669"/>
    <property type="project" value="InterPro"/>
</dbReference>
<dbReference type="SUPFAM" id="SSF47473">
    <property type="entry name" value="EF-hand"/>
    <property type="match status" value="3"/>
</dbReference>
<dbReference type="InterPro" id="IPR011992">
    <property type="entry name" value="EF-hand-dom_pair"/>
</dbReference>
<keyword evidence="3" id="KW-0677">Repeat</keyword>
<dbReference type="PROSITE" id="PS50222">
    <property type="entry name" value="EF_HAND_2"/>
    <property type="match status" value="2"/>
</dbReference>
<dbReference type="GO" id="GO:0046914">
    <property type="term" value="F:transition metal ion binding"/>
    <property type="evidence" value="ECO:0007669"/>
    <property type="project" value="InterPro"/>
</dbReference>
<dbReference type="Pfam" id="PF13202">
    <property type="entry name" value="EF-hand_5"/>
    <property type="match status" value="1"/>
</dbReference>
<dbReference type="SMART" id="SM01394">
    <property type="entry name" value="S_100"/>
    <property type="match status" value="3"/>
</dbReference>
<organism evidence="7 8">
    <name type="scientific">Canis lupus familiaris</name>
    <name type="common">Dog</name>
    <name type="synonym">Canis familiaris</name>
    <dbReference type="NCBI Taxonomy" id="9615"/>
    <lineage>
        <taxon>Eukaryota</taxon>
        <taxon>Metazoa</taxon>
        <taxon>Chordata</taxon>
        <taxon>Craniata</taxon>
        <taxon>Vertebrata</taxon>
        <taxon>Euteleostomi</taxon>
        <taxon>Mammalia</taxon>
        <taxon>Eutheria</taxon>
        <taxon>Laurasiatheria</taxon>
        <taxon>Carnivora</taxon>
        <taxon>Caniformia</taxon>
        <taxon>Canidae</taxon>
        <taxon>Canis</taxon>
    </lineage>
</organism>
<dbReference type="OrthoDB" id="26525at2759"/>
<dbReference type="Ensembl" id="ENSCAFT00030036546.1">
    <property type="protein sequence ID" value="ENSCAFP00030031883.1"/>
    <property type="gene ID" value="ENSCAFG00030019886.1"/>
</dbReference>
<feature type="domain" description="EF-hand" evidence="5">
    <location>
        <begin position="227"/>
        <end position="262"/>
    </location>
</feature>
<reference evidence="7" key="3">
    <citation type="submission" date="2025-05" db="UniProtKB">
        <authorList>
            <consortium name="Ensembl"/>
        </authorList>
    </citation>
    <scope>IDENTIFICATION</scope>
</reference>
<dbReference type="InterPro" id="IPR018247">
    <property type="entry name" value="EF_Hand_1_Ca_BS"/>
</dbReference>
<evidence type="ECO:0000313" key="7">
    <source>
        <dbReference type="Ensembl" id="ENSCAFP00040005794.1"/>
    </source>
</evidence>
<dbReference type="Proteomes" id="UP000694429">
    <property type="component" value="Chromosome 7"/>
</dbReference>
<evidence type="ECO:0000313" key="6">
    <source>
        <dbReference type="Ensembl" id="ENSCAFP00030031883.1"/>
    </source>
</evidence>
<dbReference type="CDD" id="cd05030">
    <property type="entry name" value="calgranulins"/>
    <property type="match status" value="1"/>
</dbReference>
<dbReference type="PANTHER" id="PTHR11639">
    <property type="entry name" value="S100 CALCIUM-BINDING PROTEIN"/>
    <property type="match status" value="1"/>
</dbReference>
<evidence type="ECO:0000256" key="4">
    <source>
        <dbReference type="ARBA" id="ARBA00022837"/>
    </source>
</evidence>
<dbReference type="PROSITE" id="PS00303">
    <property type="entry name" value="S100_CABP"/>
    <property type="match status" value="1"/>
</dbReference>
<comment type="similarity">
    <text evidence="1">Belongs to the S-100 family.</text>
</comment>
<keyword evidence="4" id="KW-0106">Calcium</keyword>
<reference evidence="6" key="2">
    <citation type="submission" date="2019-03" db="EMBL/GenBank/DDBJ databases">
        <authorList>
            <person name="Warren W.C."/>
            <person name="Johnson G.S."/>
        </authorList>
    </citation>
    <scope>NUCLEOTIDE SEQUENCE [LARGE SCALE GENOMIC DNA]</scope>
    <source>
        <strain evidence="6">Basenji</strain>
    </source>
</reference>
<evidence type="ECO:0000313" key="8">
    <source>
        <dbReference type="Proteomes" id="UP000694542"/>
    </source>
</evidence>
<dbReference type="AlphaFoldDB" id="A0A8C0PY77"/>
<proteinExistence type="inferred from homology"/>
<evidence type="ECO:0000256" key="1">
    <source>
        <dbReference type="ARBA" id="ARBA00007323"/>
    </source>
</evidence>